<dbReference type="Gene3D" id="3.30.9.10">
    <property type="entry name" value="D-Amino Acid Oxidase, subunit A, domain 2"/>
    <property type="match status" value="1"/>
</dbReference>
<proteinExistence type="predicted"/>
<evidence type="ECO:0000313" key="5">
    <source>
        <dbReference type="EMBL" id="KXT02604.1"/>
    </source>
</evidence>
<dbReference type="Proteomes" id="UP000070133">
    <property type="component" value="Unassembled WGS sequence"/>
</dbReference>
<dbReference type="PANTHER" id="PTHR46865:SF2">
    <property type="entry name" value="MONOOXYGENASE"/>
    <property type="match status" value="1"/>
</dbReference>
<accession>A0A139HJD1</accession>
<dbReference type="AlphaFoldDB" id="A0A139HJD1"/>
<feature type="domain" description="FAD-binding" evidence="4">
    <location>
        <begin position="8"/>
        <end position="342"/>
    </location>
</feature>
<evidence type="ECO:0000313" key="6">
    <source>
        <dbReference type="Proteomes" id="UP000070133"/>
    </source>
</evidence>
<dbReference type="Gene3D" id="3.50.50.60">
    <property type="entry name" value="FAD/NAD(P)-binding domain"/>
    <property type="match status" value="1"/>
</dbReference>
<evidence type="ECO:0000256" key="1">
    <source>
        <dbReference type="ARBA" id="ARBA00022630"/>
    </source>
</evidence>
<sequence length="424" mass="46031">MASTSRRILVLGGGPAGSVAAFFLGTAGFEVTVAERSTSRFAYGQGIDITGPALDIVERMGVEQEIRANTTGEAGFAILNDDSENVAVLPVASEAAKAEEGWKSLSLTQEIEITRGKLSKILAEAADRLPNVTYRYGCTVSELRQGEKDVTVVLSDNGKAESFAAVIGADGMKSRLRDMIFDPETSAKAFRPVDQCGAFFSITGTDEDFPNSRWQHATRGRSIVVRPVDEKTKKVSGYVIQTVPDEKLKAVTDGTKDEQKKALAEAFADFPGPLAPRIIEEMQKTQDFYFVQTAQIKLDKWHSGRCALVGDAAYAPSGVTGAGTLCAILGAYIIAGELAANADDPHTAFEKYHALLKDFITKTQQIPLGGRAPKLVNPQSSWGISILRAIFWFVAWSGVWKYANIANDSKFALPEYEMRIRESR</sequence>
<dbReference type="SUPFAM" id="SSF51905">
    <property type="entry name" value="FAD/NAD(P)-binding domain"/>
    <property type="match status" value="1"/>
</dbReference>
<dbReference type="PRINTS" id="PR00420">
    <property type="entry name" value="RNGMNOXGNASE"/>
</dbReference>
<keyword evidence="3" id="KW-0560">Oxidoreductase</keyword>
<dbReference type="GO" id="GO:0016491">
    <property type="term" value="F:oxidoreductase activity"/>
    <property type="evidence" value="ECO:0007669"/>
    <property type="project" value="UniProtKB-KW"/>
</dbReference>
<dbReference type="GO" id="GO:0071949">
    <property type="term" value="F:FAD binding"/>
    <property type="evidence" value="ECO:0007669"/>
    <property type="project" value="InterPro"/>
</dbReference>
<evidence type="ECO:0000256" key="2">
    <source>
        <dbReference type="ARBA" id="ARBA00022827"/>
    </source>
</evidence>
<protein>
    <recommendedName>
        <fullName evidence="4">FAD-binding domain-containing protein</fullName>
    </recommendedName>
</protein>
<dbReference type="InterPro" id="IPR002938">
    <property type="entry name" value="FAD-bd"/>
</dbReference>
<gene>
    <name evidence="5" type="ORF">AC578_10683</name>
</gene>
<dbReference type="OrthoDB" id="655030at2759"/>
<dbReference type="EMBL" id="LFZN01000040">
    <property type="protein sequence ID" value="KXT02604.1"/>
    <property type="molecule type" value="Genomic_DNA"/>
</dbReference>
<keyword evidence="6" id="KW-1185">Reference proteome</keyword>
<evidence type="ECO:0000259" key="4">
    <source>
        <dbReference type="Pfam" id="PF01494"/>
    </source>
</evidence>
<dbReference type="Pfam" id="PF01494">
    <property type="entry name" value="FAD_binding_3"/>
    <property type="match status" value="1"/>
</dbReference>
<keyword evidence="1" id="KW-0285">Flavoprotein</keyword>
<dbReference type="PANTHER" id="PTHR46865">
    <property type="entry name" value="OXIDOREDUCTASE-RELATED"/>
    <property type="match status" value="1"/>
</dbReference>
<evidence type="ECO:0000256" key="3">
    <source>
        <dbReference type="ARBA" id="ARBA00023002"/>
    </source>
</evidence>
<dbReference type="InterPro" id="IPR036188">
    <property type="entry name" value="FAD/NAD-bd_sf"/>
</dbReference>
<organism evidence="5 6">
    <name type="scientific">Pseudocercospora eumusae</name>
    <dbReference type="NCBI Taxonomy" id="321146"/>
    <lineage>
        <taxon>Eukaryota</taxon>
        <taxon>Fungi</taxon>
        <taxon>Dikarya</taxon>
        <taxon>Ascomycota</taxon>
        <taxon>Pezizomycotina</taxon>
        <taxon>Dothideomycetes</taxon>
        <taxon>Dothideomycetidae</taxon>
        <taxon>Mycosphaerellales</taxon>
        <taxon>Mycosphaerellaceae</taxon>
        <taxon>Pseudocercospora</taxon>
    </lineage>
</organism>
<dbReference type="InterPro" id="IPR051704">
    <property type="entry name" value="FAD_aromatic-hydroxylase"/>
</dbReference>
<comment type="caution">
    <text evidence="5">The sequence shown here is derived from an EMBL/GenBank/DDBJ whole genome shotgun (WGS) entry which is preliminary data.</text>
</comment>
<reference evidence="5 6" key="1">
    <citation type="submission" date="2015-07" db="EMBL/GenBank/DDBJ databases">
        <title>Comparative genomics of the Sigatoka disease complex on banana suggests a link between parallel evolutionary changes in Pseudocercospora fijiensis and Pseudocercospora eumusae and increased virulence on the banana host.</title>
        <authorList>
            <person name="Chang T.-C."/>
            <person name="Salvucci A."/>
            <person name="Crous P.W."/>
            <person name="Stergiopoulos I."/>
        </authorList>
    </citation>
    <scope>NUCLEOTIDE SEQUENCE [LARGE SCALE GENOMIC DNA]</scope>
    <source>
        <strain evidence="5 6">CBS 114824</strain>
    </source>
</reference>
<dbReference type="STRING" id="321146.A0A139HJD1"/>
<keyword evidence="2" id="KW-0274">FAD</keyword>
<name>A0A139HJD1_9PEZI</name>